<sequence>MILVGRPGWAAATLVLARAEATRGYTGDAVDLAHQVLDTIPASALRETSRTRLRDLDQDLVNADLADRTARDLRERVRALPALVPVGPLSEEPNGQ</sequence>
<comment type="caution">
    <text evidence="1">The sequence shown here is derived from an EMBL/GenBank/DDBJ whole genome shotgun (WGS) entry which is preliminary data.</text>
</comment>
<proteinExistence type="predicted"/>
<evidence type="ECO:0000313" key="2">
    <source>
        <dbReference type="Proteomes" id="UP001500212"/>
    </source>
</evidence>
<gene>
    <name evidence="1" type="ORF">GCM10023195_01470</name>
</gene>
<organism evidence="1 2">
    <name type="scientific">Actinoallomurus liliacearum</name>
    <dbReference type="NCBI Taxonomy" id="1080073"/>
    <lineage>
        <taxon>Bacteria</taxon>
        <taxon>Bacillati</taxon>
        <taxon>Actinomycetota</taxon>
        <taxon>Actinomycetes</taxon>
        <taxon>Streptosporangiales</taxon>
        <taxon>Thermomonosporaceae</taxon>
        <taxon>Actinoallomurus</taxon>
    </lineage>
</organism>
<dbReference type="RefSeq" id="WP_345346453.1">
    <property type="nucleotide sequence ID" value="NZ_BAABHJ010000001.1"/>
</dbReference>
<dbReference type="EMBL" id="BAABHJ010000001">
    <property type="protein sequence ID" value="GAA4600880.1"/>
    <property type="molecule type" value="Genomic_DNA"/>
</dbReference>
<evidence type="ECO:0000313" key="1">
    <source>
        <dbReference type="EMBL" id="GAA4600880.1"/>
    </source>
</evidence>
<dbReference type="Proteomes" id="UP001500212">
    <property type="component" value="Unassembled WGS sequence"/>
</dbReference>
<reference evidence="2" key="1">
    <citation type="journal article" date="2019" name="Int. J. Syst. Evol. Microbiol.">
        <title>The Global Catalogue of Microorganisms (GCM) 10K type strain sequencing project: providing services to taxonomists for standard genome sequencing and annotation.</title>
        <authorList>
            <consortium name="The Broad Institute Genomics Platform"/>
            <consortium name="The Broad Institute Genome Sequencing Center for Infectious Disease"/>
            <person name="Wu L."/>
            <person name="Ma J."/>
        </authorList>
    </citation>
    <scope>NUCLEOTIDE SEQUENCE [LARGE SCALE GENOMIC DNA]</scope>
    <source>
        <strain evidence="2">JCM 17938</strain>
    </source>
</reference>
<name>A0ABP8TC72_9ACTN</name>
<accession>A0ABP8TC72</accession>
<protein>
    <submittedName>
        <fullName evidence="1">Uncharacterized protein</fullName>
    </submittedName>
</protein>
<keyword evidence="2" id="KW-1185">Reference proteome</keyword>